<dbReference type="AlphaFoldDB" id="A0AAD8K4D5"/>
<evidence type="ECO:0000313" key="2">
    <source>
        <dbReference type="EMBL" id="KAK1415957.1"/>
    </source>
</evidence>
<evidence type="ECO:0000256" key="1">
    <source>
        <dbReference type="SAM" id="Phobius"/>
    </source>
</evidence>
<proteinExistence type="predicted"/>
<organism evidence="2 3">
    <name type="scientific">Tagetes erecta</name>
    <name type="common">African marigold</name>
    <dbReference type="NCBI Taxonomy" id="13708"/>
    <lineage>
        <taxon>Eukaryota</taxon>
        <taxon>Viridiplantae</taxon>
        <taxon>Streptophyta</taxon>
        <taxon>Embryophyta</taxon>
        <taxon>Tracheophyta</taxon>
        <taxon>Spermatophyta</taxon>
        <taxon>Magnoliopsida</taxon>
        <taxon>eudicotyledons</taxon>
        <taxon>Gunneridae</taxon>
        <taxon>Pentapetalae</taxon>
        <taxon>asterids</taxon>
        <taxon>campanulids</taxon>
        <taxon>Asterales</taxon>
        <taxon>Asteraceae</taxon>
        <taxon>Asteroideae</taxon>
        <taxon>Heliantheae alliance</taxon>
        <taxon>Tageteae</taxon>
        <taxon>Tagetes</taxon>
    </lineage>
</organism>
<reference evidence="2" key="1">
    <citation type="journal article" date="2023" name="bioRxiv">
        <title>Improved chromosome-level genome assembly for marigold (Tagetes erecta).</title>
        <authorList>
            <person name="Jiang F."/>
            <person name="Yuan L."/>
            <person name="Wang S."/>
            <person name="Wang H."/>
            <person name="Xu D."/>
            <person name="Wang A."/>
            <person name="Fan W."/>
        </authorList>
    </citation>
    <scope>NUCLEOTIDE SEQUENCE</scope>
    <source>
        <strain evidence="2">WSJ</strain>
        <tissue evidence="2">Leaf</tissue>
    </source>
</reference>
<accession>A0AAD8K4D5</accession>
<name>A0AAD8K4D5_TARER</name>
<dbReference type="PANTHER" id="PTHR33133">
    <property type="entry name" value="OS08G0107100 PROTEIN-RELATED"/>
    <property type="match status" value="1"/>
</dbReference>
<feature type="transmembrane region" description="Helical" evidence="1">
    <location>
        <begin position="212"/>
        <end position="230"/>
    </location>
</feature>
<feature type="transmembrane region" description="Helical" evidence="1">
    <location>
        <begin position="32"/>
        <end position="51"/>
    </location>
</feature>
<protein>
    <submittedName>
        <fullName evidence="2">Uncharacterized protein</fullName>
    </submittedName>
</protein>
<keyword evidence="3" id="KW-1185">Reference proteome</keyword>
<sequence length="296" mass="33239">MEPTPSNRPKPNLSCILSESEQILRSDYTRSIALSLLFLPLSFYLISGHLFTTHHFHKLPTLCHCFCFVIVYLLSLCAISTITYATHHSFSGKPISLITTINSLTSSFFPILTTATVAHTLLVLISVTSLLFVKTNLILLNNLGFVTVTYLNHNLIYFMCFCSITFSVFLIVIVTYIHVNWFLAFVVVVAESKSGFAALTRSWYLMKGVRSVSLLLCLYFGFFVGITVWVTSDCIRALSDRGYVLFAMIVGSSMLISYLRQATVAVTVLYNYCKVLHCEVDVNEFVEKVAEHVVEA</sequence>
<feature type="transmembrane region" description="Helical" evidence="1">
    <location>
        <begin position="107"/>
        <end position="133"/>
    </location>
</feature>
<comment type="caution">
    <text evidence="2">The sequence shown here is derived from an EMBL/GenBank/DDBJ whole genome shotgun (WGS) entry which is preliminary data.</text>
</comment>
<evidence type="ECO:0000313" key="3">
    <source>
        <dbReference type="Proteomes" id="UP001229421"/>
    </source>
</evidence>
<dbReference type="EMBL" id="JAUHHV010000008">
    <property type="protein sequence ID" value="KAK1415957.1"/>
    <property type="molecule type" value="Genomic_DNA"/>
</dbReference>
<dbReference type="PANTHER" id="PTHR33133:SF50">
    <property type="entry name" value="TRANSMEMBRANE PROTEIN"/>
    <property type="match status" value="1"/>
</dbReference>
<feature type="transmembrane region" description="Helical" evidence="1">
    <location>
        <begin position="242"/>
        <end position="259"/>
    </location>
</feature>
<keyword evidence="1" id="KW-0472">Membrane</keyword>
<keyword evidence="1" id="KW-1133">Transmembrane helix</keyword>
<gene>
    <name evidence="2" type="ORF">QVD17_31745</name>
</gene>
<dbReference type="Proteomes" id="UP001229421">
    <property type="component" value="Unassembled WGS sequence"/>
</dbReference>
<feature type="transmembrane region" description="Helical" evidence="1">
    <location>
        <begin position="63"/>
        <end position="87"/>
    </location>
</feature>
<feature type="transmembrane region" description="Helical" evidence="1">
    <location>
        <begin position="154"/>
        <end position="175"/>
    </location>
</feature>
<keyword evidence="1" id="KW-0812">Transmembrane</keyword>